<feature type="region of interest" description="Disordered" evidence="1">
    <location>
        <begin position="44"/>
        <end position="64"/>
    </location>
</feature>
<dbReference type="Pfam" id="PF09438">
    <property type="entry name" value="DUF2017"/>
    <property type="match status" value="1"/>
</dbReference>
<evidence type="ECO:0000313" key="2">
    <source>
        <dbReference type="EMBL" id="SDB88938.1"/>
    </source>
</evidence>
<dbReference type="OrthoDB" id="3268479at2"/>
<reference evidence="2 3" key="1">
    <citation type="submission" date="2016-06" db="EMBL/GenBank/DDBJ databases">
        <authorList>
            <person name="Olsen C.W."/>
            <person name="Carey S."/>
            <person name="Hinshaw L."/>
            <person name="Karasin A.I."/>
        </authorList>
    </citation>
    <scope>NUCLEOTIDE SEQUENCE [LARGE SCALE GENOMIC DNA]</scope>
    <source>
        <strain evidence="2 3">LZ-22</strain>
    </source>
</reference>
<gene>
    <name evidence="2" type="ORF">GA0111570_106151</name>
</gene>
<protein>
    <submittedName>
        <fullName evidence="2">Uncharacterized protein</fullName>
    </submittedName>
</protein>
<proteinExistence type="predicted"/>
<sequence length="230" mass="26053">MKRFRRRGRHFQSVMDEFEVGLMLSLCGQFIDLLSPEMSDLDLEADEDDAEGDPTAPEHPQAAAFDDLITVAPDPAGEDPDGDGEEQGFDPFALWEQELDPHRPDAQRPTDPVLLRLFPDAYRDDPAASEEFRRYTESDLRQRKIDEALVVLSSLEASERGLKPVRVEPEQVEPWLRTLTALRLVVAERLGITTDTPDGDPEAVLPDAHEFMHEVYDWLGFVQESLLRAL</sequence>
<evidence type="ECO:0000256" key="1">
    <source>
        <dbReference type="SAM" id="MobiDB-lite"/>
    </source>
</evidence>
<keyword evidence="3" id="KW-1185">Reference proteome</keyword>
<evidence type="ECO:0000313" key="3">
    <source>
        <dbReference type="Proteomes" id="UP000199086"/>
    </source>
</evidence>
<dbReference type="InterPro" id="IPR018561">
    <property type="entry name" value="AosR"/>
</dbReference>
<dbReference type="Proteomes" id="UP000199086">
    <property type="component" value="Unassembled WGS sequence"/>
</dbReference>
<dbReference type="RefSeq" id="WP_092610659.1">
    <property type="nucleotide sequence ID" value="NZ_FMYF01000006.1"/>
</dbReference>
<name>A0A1G6H4D0_9ACTN</name>
<organism evidence="2 3">
    <name type="scientific">Raineyella antarctica</name>
    <dbReference type="NCBI Taxonomy" id="1577474"/>
    <lineage>
        <taxon>Bacteria</taxon>
        <taxon>Bacillati</taxon>
        <taxon>Actinomycetota</taxon>
        <taxon>Actinomycetes</taxon>
        <taxon>Propionibacteriales</taxon>
        <taxon>Propionibacteriaceae</taxon>
        <taxon>Raineyella</taxon>
    </lineage>
</organism>
<dbReference type="STRING" id="1577474.GA0111570_106151"/>
<dbReference type="EMBL" id="FMYF01000006">
    <property type="protein sequence ID" value="SDB88938.1"/>
    <property type="molecule type" value="Genomic_DNA"/>
</dbReference>
<dbReference type="AlphaFoldDB" id="A0A1G6H4D0"/>
<accession>A0A1G6H4D0</accession>